<name>A0A1E7FUE5_9STRA</name>
<feature type="chain" id="PRO_5009193613" description="Transmembrane protein" evidence="2">
    <location>
        <begin position="26"/>
        <end position="190"/>
    </location>
</feature>
<keyword evidence="2" id="KW-0732">Signal</keyword>
<sequence length="190" mass="20746">MKTTATCIMLLAFLGLLNQSLKIEAFSSTVLGASAGVMTNKPVFPNHHQHRHHKIESSLVVVKNSASEEDNKEVATTEKKISLEEKMNNWEATEEETKAAAKAFALGALSEGGGKKMSLEEKMKTWEATDEEIKAATLGGIVPQQRERTEAFDVGLYIAFPLMVVSLLGFAIFPLIMGNLDLGDLEVPRV</sequence>
<reference evidence="3 4" key="1">
    <citation type="submission" date="2016-09" db="EMBL/GenBank/DDBJ databases">
        <title>Extensive genetic diversity and differential bi-allelic expression allows diatom success in the polar Southern Ocean.</title>
        <authorList>
            <consortium name="DOE Joint Genome Institute"/>
            <person name="Mock T."/>
            <person name="Otillar R.P."/>
            <person name="Strauss J."/>
            <person name="Dupont C."/>
            <person name="Frickenhaus S."/>
            <person name="Maumus F."/>
            <person name="Mcmullan M."/>
            <person name="Sanges R."/>
            <person name="Schmutz J."/>
            <person name="Toseland A."/>
            <person name="Valas R."/>
            <person name="Veluchamy A."/>
            <person name="Ward B.J."/>
            <person name="Allen A."/>
            <person name="Barry K."/>
            <person name="Falciatore A."/>
            <person name="Ferrante M."/>
            <person name="Fortunato A.E."/>
            <person name="Gloeckner G."/>
            <person name="Gruber A."/>
            <person name="Hipkin R."/>
            <person name="Janech M."/>
            <person name="Kroth P."/>
            <person name="Leese F."/>
            <person name="Lindquist E."/>
            <person name="Lyon B.R."/>
            <person name="Martin J."/>
            <person name="Mayer C."/>
            <person name="Parker M."/>
            <person name="Quesneville H."/>
            <person name="Raymond J."/>
            <person name="Uhlig C."/>
            <person name="Valentin K.U."/>
            <person name="Worden A.Z."/>
            <person name="Armbrust E.V."/>
            <person name="Bowler C."/>
            <person name="Green B."/>
            <person name="Moulton V."/>
            <person name="Van Oosterhout C."/>
            <person name="Grigoriev I."/>
        </authorList>
    </citation>
    <scope>NUCLEOTIDE SEQUENCE [LARGE SCALE GENOMIC DNA]</scope>
    <source>
        <strain evidence="3 4">CCMP1102</strain>
    </source>
</reference>
<gene>
    <name evidence="3" type="ORF">FRACYDRAFT_267047</name>
</gene>
<dbReference type="EMBL" id="KV784353">
    <property type="protein sequence ID" value="OEU21776.1"/>
    <property type="molecule type" value="Genomic_DNA"/>
</dbReference>
<dbReference type="Proteomes" id="UP000095751">
    <property type="component" value="Unassembled WGS sequence"/>
</dbReference>
<organism evidence="3 4">
    <name type="scientific">Fragilariopsis cylindrus CCMP1102</name>
    <dbReference type="NCBI Taxonomy" id="635003"/>
    <lineage>
        <taxon>Eukaryota</taxon>
        <taxon>Sar</taxon>
        <taxon>Stramenopiles</taxon>
        <taxon>Ochrophyta</taxon>
        <taxon>Bacillariophyta</taxon>
        <taxon>Bacillariophyceae</taxon>
        <taxon>Bacillariophycidae</taxon>
        <taxon>Bacillariales</taxon>
        <taxon>Bacillariaceae</taxon>
        <taxon>Fragilariopsis</taxon>
    </lineage>
</organism>
<proteinExistence type="predicted"/>
<dbReference type="AlphaFoldDB" id="A0A1E7FUE5"/>
<evidence type="ECO:0000313" key="3">
    <source>
        <dbReference type="EMBL" id="OEU21776.1"/>
    </source>
</evidence>
<accession>A0A1E7FUE5</accession>
<evidence type="ECO:0000256" key="2">
    <source>
        <dbReference type="SAM" id="SignalP"/>
    </source>
</evidence>
<dbReference type="InParanoid" id="A0A1E7FUE5"/>
<dbReference type="KEGG" id="fcy:FRACYDRAFT_267047"/>
<keyword evidence="1" id="KW-0472">Membrane</keyword>
<dbReference type="OrthoDB" id="45833at2759"/>
<evidence type="ECO:0000313" key="4">
    <source>
        <dbReference type="Proteomes" id="UP000095751"/>
    </source>
</evidence>
<evidence type="ECO:0000256" key="1">
    <source>
        <dbReference type="SAM" id="Phobius"/>
    </source>
</evidence>
<keyword evidence="1" id="KW-0812">Transmembrane</keyword>
<feature type="signal peptide" evidence="2">
    <location>
        <begin position="1"/>
        <end position="25"/>
    </location>
</feature>
<keyword evidence="1" id="KW-1133">Transmembrane helix</keyword>
<feature type="transmembrane region" description="Helical" evidence="1">
    <location>
        <begin position="154"/>
        <end position="176"/>
    </location>
</feature>
<evidence type="ECO:0008006" key="5">
    <source>
        <dbReference type="Google" id="ProtNLM"/>
    </source>
</evidence>
<keyword evidence="4" id="KW-1185">Reference proteome</keyword>
<protein>
    <recommendedName>
        <fullName evidence="5">Transmembrane protein</fullName>
    </recommendedName>
</protein>